<dbReference type="EMBL" id="JAZAQF010000001">
    <property type="protein sequence ID" value="MFG3816042.1"/>
    <property type="molecule type" value="Genomic_DNA"/>
</dbReference>
<gene>
    <name evidence="1" type="ORF">VPK24_00205</name>
</gene>
<evidence type="ECO:0000313" key="1">
    <source>
        <dbReference type="EMBL" id="MFG3816042.1"/>
    </source>
</evidence>
<comment type="caution">
    <text evidence="1">The sequence shown here is derived from an EMBL/GenBank/DDBJ whole genome shotgun (WGS) entry which is preliminary data.</text>
</comment>
<organism evidence="1 2">
    <name type="scientific">Limnothrix redekei LRLZ20PSL1</name>
    <dbReference type="NCBI Taxonomy" id="3112953"/>
    <lineage>
        <taxon>Bacteria</taxon>
        <taxon>Bacillati</taxon>
        <taxon>Cyanobacteriota</taxon>
        <taxon>Cyanophyceae</taxon>
        <taxon>Pseudanabaenales</taxon>
        <taxon>Pseudanabaenaceae</taxon>
        <taxon>Limnothrix</taxon>
    </lineage>
</organism>
<dbReference type="RefSeq" id="WP_393009660.1">
    <property type="nucleotide sequence ID" value="NZ_JAZAQF010000001.1"/>
</dbReference>
<protein>
    <submittedName>
        <fullName evidence="1">Uncharacterized protein</fullName>
    </submittedName>
</protein>
<reference evidence="2" key="1">
    <citation type="journal article" date="2024" name="Algal Res.">
        <title>Biochemical, toxicological and genomic investigation of a high-biomass producing Limnothrix strain isolated from Italian shallow drinking water reservoir.</title>
        <authorList>
            <person name="Simonazzi M."/>
            <person name="Shishido T.K."/>
            <person name="Delbaje E."/>
            <person name="Wahlsten M."/>
            <person name="Fewer D.P."/>
            <person name="Sivonen K."/>
            <person name="Pezzolesi L."/>
            <person name="Pistocchi R."/>
        </authorList>
    </citation>
    <scope>NUCLEOTIDE SEQUENCE [LARGE SCALE GENOMIC DNA]</scope>
    <source>
        <strain evidence="2">LRLZ20PSL1</strain>
    </source>
</reference>
<keyword evidence="2" id="KW-1185">Reference proteome</keyword>
<evidence type="ECO:0000313" key="2">
    <source>
        <dbReference type="Proteomes" id="UP001604335"/>
    </source>
</evidence>
<dbReference type="Proteomes" id="UP001604335">
    <property type="component" value="Unassembled WGS sequence"/>
</dbReference>
<name>A0ABW7C4B6_9CYAN</name>
<accession>A0ABW7C4B6</accession>
<proteinExistence type="predicted"/>
<sequence length="43" mass="4463">MAILDCCLIPGAESKGWFNGAKLALAMLAQAIDRFAGPALWAG</sequence>